<comment type="caution">
    <text evidence="7">The sequence shown here is derived from an EMBL/GenBank/DDBJ whole genome shotgun (WGS) entry which is preliminary data.</text>
</comment>
<gene>
    <name evidence="7" type="ORF">F3Y22_tig00007895pilonHSYRG00059</name>
</gene>
<feature type="signal peptide" evidence="6">
    <location>
        <begin position="1"/>
        <end position="25"/>
    </location>
</feature>
<feature type="region of interest" description="Disordered" evidence="5">
    <location>
        <begin position="46"/>
        <end position="92"/>
    </location>
</feature>
<keyword evidence="4" id="KW-0472">Membrane</keyword>
<feature type="chain" id="PRO_5025615853" evidence="6">
    <location>
        <begin position="26"/>
        <end position="394"/>
    </location>
</feature>
<accession>A0A6A3C9S0</accession>
<dbReference type="Proteomes" id="UP000436088">
    <property type="component" value="Unassembled WGS sequence"/>
</dbReference>
<feature type="region of interest" description="Disordered" evidence="5">
    <location>
        <begin position="107"/>
        <end position="140"/>
    </location>
</feature>
<evidence type="ECO:0000256" key="3">
    <source>
        <dbReference type="ARBA" id="ARBA00022989"/>
    </source>
</evidence>
<dbReference type="GO" id="GO:0005509">
    <property type="term" value="F:calcium ion binding"/>
    <property type="evidence" value="ECO:0007669"/>
    <property type="project" value="InterPro"/>
</dbReference>
<evidence type="ECO:0000313" key="8">
    <source>
        <dbReference type="Proteomes" id="UP000436088"/>
    </source>
</evidence>
<dbReference type="GO" id="GO:0032469">
    <property type="term" value="P:endoplasmic reticulum calcium ion homeostasis"/>
    <property type="evidence" value="ECO:0007669"/>
    <property type="project" value="InterPro"/>
</dbReference>
<dbReference type="PANTHER" id="PTHR12883:SF0">
    <property type="entry name" value="PAT COMPLEX SUBUNIT CCDC47"/>
    <property type="match status" value="1"/>
</dbReference>
<dbReference type="AlphaFoldDB" id="A0A6A3C9S0"/>
<evidence type="ECO:0000256" key="4">
    <source>
        <dbReference type="ARBA" id="ARBA00023136"/>
    </source>
</evidence>
<feature type="region of interest" description="Disordered" evidence="5">
    <location>
        <begin position="364"/>
        <end position="394"/>
    </location>
</feature>
<name>A0A6A3C9S0_HIBSY</name>
<keyword evidence="3" id="KW-1133">Transmembrane helix</keyword>
<evidence type="ECO:0000313" key="7">
    <source>
        <dbReference type="EMBL" id="KAE8726025.1"/>
    </source>
</evidence>
<proteinExistence type="predicted"/>
<dbReference type="GO" id="GO:0016020">
    <property type="term" value="C:membrane"/>
    <property type="evidence" value="ECO:0007669"/>
    <property type="project" value="UniProtKB-SubCell"/>
</dbReference>
<feature type="compositionally biased region" description="Basic residues" evidence="5">
    <location>
        <begin position="380"/>
        <end position="394"/>
    </location>
</feature>
<sequence>MNFYLFHFILLSLLITHLSFSHVLADSHFEGFDAEDDETVEEEIFDHHSIRSPPVTKSDSHPLLDLETQTHPDPNPIPASDPPSQSDIQKASTTSFEYWDEDEFEGLTVEQPSSEPAKDTENATPNDSDPKTTSNSQDATVSKKSFTVEIVCGSFLIVFLINYLSGKRENENLALAWAAKFATKVVPCKDEITFEVYMNDEAMDQVIFAVAKKKAAKGMQKEVRDLQRFAVLIPNPIGRKWVVDELSVISESKEVAGDLITEAVLEQVFGEKAYEKHGKNFISMHFSDQYPGMHRKMLLFKFALPDANNMADMTRLVALKTETARVKAAQEAYKELQNARQEALQRKKAEKKKMLEEAEAEAKLSAEAVRKREAKERARQMKKAVPKMKMTRAR</sequence>
<evidence type="ECO:0000256" key="1">
    <source>
        <dbReference type="ARBA" id="ARBA00004167"/>
    </source>
</evidence>
<feature type="compositionally biased region" description="Basic and acidic residues" evidence="5">
    <location>
        <begin position="58"/>
        <end position="70"/>
    </location>
</feature>
<keyword evidence="6" id="KW-0732">Signal</keyword>
<dbReference type="PANTHER" id="PTHR12883">
    <property type="entry name" value="ADIPOCYTE-SPECIFIC PROTEIN 4-RELATED"/>
    <property type="match status" value="1"/>
</dbReference>
<feature type="compositionally biased region" description="Polar residues" evidence="5">
    <location>
        <begin position="122"/>
        <end position="140"/>
    </location>
</feature>
<evidence type="ECO:0000256" key="6">
    <source>
        <dbReference type="SAM" id="SignalP"/>
    </source>
</evidence>
<keyword evidence="2" id="KW-0812">Transmembrane</keyword>
<reference evidence="7" key="1">
    <citation type="submission" date="2019-09" db="EMBL/GenBank/DDBJ databases">
        <title>Draft genome information of white flower Hibiscus syriacus.</title>
        <authorList>
            <person name="Kim Y.-M."/>
        </authorList>
    </citation>
    <scope>NUCLEOTIDE SEQUENCE [LARGE SCALE GENOMIC DNA]</scope>
    <source>
        <strain evidence="7">YM2019G1</strain>
    </source>
</reference>
<organism evidence="7 8">
    <name type="scientific">Hibiscus syriacus</name>
    <name type="common">Rose of Sharon</name>
    <dbReference type="NCBI Taxonomy" id="106335"/>
    <lineage>
        <taxon>Eukaryota</taxon>
        <taxon>Viridiplantae</taxon>
        <taxon>Streptophyta</taxon>
        <taxon>Embryophyta</taxon>
        <taxon>Tracheophyta</taxon>
        <taxon>Spermatophyta</taxon>
        <taxon>Magnoliopsida</taxon>
        <taxon>eudicotyledons</taxon>
        <taxon>Gunneridae</taxon>
        <taxon>Pentapetalae</taxon>
        <taxon>rosids</taxon>
        <taxon>malvids</taxon>
        <taxon>Malvales</taxon>
        <taxon>Malvaceae</taxon>
        <taxon>Malvoideae</taxon>
        <taxon>Hibiscus</taxon>
    </lineage>
</organism>
<evidence type="ECO:0000256" key="5">
    <source>
        <dbReference type="SAM" id="MobiDB-lite"/>
    </source>
</evidence>
<protein>
    <submittedName>
        <fullName evidence="7">Uncharacterized protein</fullName>
    </submittedName>
</protein>
<dbReference type="Pfam" id="PF07946">
    <property type="entry name" value="CCDC47"/>
    <property type="match status" value="1"/>
</dbReference>
<dbReference type="EMBL" id="VEPZ02000396">
    <property type="protein sequence ID" value="KAE8726025.1"/>
    <property type="molecule type" value="Genomic_DNA"/>
</dbReference>
<keyword evidence="8" id="KW-1185">Reference proteome</keyword>
<dbReference type="InterPro" id="IPR012879">
    <property type="entry name" value="CCDC47"/>
</dbReference>
<comment type="subcellular location">
    <subcellularLocation>
        <location evidence="1">Membrane</location>
        <topology evidence="1">Single-pass membrane protein</topology>
    </subcellularLocation>
</comment>
<feature type="compositionally biased region" description="Basic and acidic residues" evidence="5">
    <location>
        <begin position="364"/>
        <end position="379"/>
    </location>
</feature>
<dbReference type="GO" id="GO:0005783">
    <property type="term" value="C:endoplasmic reticulum"/>
    <property type="evidence" value="ECO:0007669"/>
    <property type="project" value="InterPro"/>
</dbReference>
<evidence type="ECO:0000256" key="2">
    <source>
        <dbReference type="ARBA" id="ARBA00022692"/>
    </source>
</evidence>